<comment type="subcellular location">
    <subcellularLocation>
        <location evidence="13">Cytoplasm</location>
    </subcellularLocation>
</comment>
<dbReference type="PANTHER" id="PTHR23132:SF25">
    <property type="entry name" value="D-ALANINE--D-ALANINE LIGASE A"/>
    <property type="match status" value="1"/>
</dbReference>
<dbReference type="EC" id="6.3.2.4" evidence="13"/>
<evidence type="ECO:0000256" key="13">
    <source>
        <dbReference type="HAMAP-Rule" id="MF_00047"/>
    </source>
</evidence>
<evidence type="ECO:0000256" key="1">
    <source>
        <dbReference type="ARBA" id="ARBA00001936"/>
    </source>
</evidence>
<organism evidence="16 17">
    <name type="scientific">Anaerostipes amylophilus</name>
    <dbReference type="NCBI Taxonomy" id="2981779"/>
    <lineage>
        <taxon>Bacteria</taxon>
        <taxon>Bacillati</taxon>
        <taxon>Bacillota</taxon>
        <taxon>Clostridia</taxon>
        <taxon>Lachnospirales</taxon>
        <taxon>Lachnospiraceae</taxon>
        <taxon>Anaerostipes</taxon>
    </lineage>
</organism>
<dbReference type="InterPro" id="IPR005905">
    <property type="entry name" value="D_ala_D_ala"/>
</dbReference>
<evidence type="ECO:0000256" key="10">
    <source>
        <dbReference type="ARBA" id="ARBA00022984"/>
    </source>
</evidence>
<evidence type="ECO:0000256" key="11">
    <source>
        <dbReference type="ARBA" id="ARBA00023211"/>
    </source>
</evidence>
<keyword evidence="17" id="KW-1185">Reference proteome</keyword>
<dbReference type="InterPro" id="IPR016185">
    <property type="entry name" value="PreATP-grasp_dom_sf"/>
</dbReference>
<name>A0ABV1IVP9_9FIRM</name>
<dbReference type="InterPro" id="IPR011761">
    <property type="entry name" value="ATP-grasp"/>
</dbReference>
<comment type="cofactor">
    <cofactor evidence="2">
        <name>Mg(2+)</name>
        <dbReference type="ChEBI" id="CHEBI:18420"/>
    </cofactor>
</comment>
<evidence type="ECO:0000256" key="7">
    <source>
        <dbReference type="ARBA" id="ARBA00022840"/>
    </source>
</evidence>
<accession>A0ABV1IVP9</accession>
<keyword evidence="8" id="KW-0460">Magnesium</keyword>
<keyword evidence="11" id="KW-0464">Manganese</keyword>
<evidence type="ECO:0000259" key="15">
    <source>
        <dbReference type="PROSITE" id="PS50975"/>
    </source>
</evidence>
<evidence type="ECO:0000256" key="8">
    <source>
        <dbReference type="ARBA" id="ARBA00022842"/>
    </source>
</evidence>
<dbReference type="InterPro" id="IPR000291">
    <property type="entry name" value="D-Ala_lig_Van_CS"/>
</dbReference>
<dbReference type="NCBIfam" id="TIGR01205">
    <property type="entry name" value="D_ala_D_alaTIGR"/>
    <property type="match status" value="1"/>
</dbReference>
<comment type="catalytic activity">
    <reaction evidence="13">
        <text>2 D-alanine + ATP = D-alanyl-D-alanine + ADP + phosphate + H(+)</text>
        <dbReference type="Rhea" id="RHEA:11224"/>
        <dbReference type="ChEBI" id="CHEBI:15378"/>
        <dbReference type="ChEBI" id="CHEBI:30616"/>
        <dbReference type="ChEBI" id="CHEBI:43474"/>
        <dbReference type="ChEBI" id="CHEBI:57416"/>
        <dbReference type="ChEBI" id="CHEBI:57822"/>
        <dbReference type="ChEBI" id="CHEBI:456216"/>
        <dbReference type="EC" id="6.3.2.4"/>
    </reaction>
</comment>
<keyword evidence="10 13" id="KW-0573">Peptidoglycan synthesis</keyword>
<evidence type="ECO:0000256" key="3">
    <source>
        <dbReference type="ARBA" id="ARBA00010871"/>
    </source>
</evidence>
<dbReference type="RefSeq" id="WP_022374709.1">
    <property type="nucleotide sequence ID" value="NZ_JAOQJG010000001.1"/>
</dbReference>
<dbReference type="InterPro" id="IPR011127">
    <property type="entry name" value="Dala_Dala_lig_N"/>
</dbReference>
<comment type="cofactor">
    <cofactor evidence="1">
        <name>Mn(2+)</name>
        <dbReference type="ChEBI" id="CHEBI:29035"/>
    </cofactor>
</comment>
<dbReference type="SUPFAM" id="SSF56059">
    <property type="entry name" value="Glutathione synthetase ATP-binding domain-like"/>
    <property type="match status" value="1"/>
</dbReference>
<sequence>MKKNVVVIFGGDSSEHDVSCLSATTVIKNMDTEKYNVILVGITKEGKWLLVDSVKDIEDGSWREGEVKAFISPDTTTRSLVILAEGTYKLQKVDVIFPVLHGMNGEDGTVQGLFELSKIPYVGCGVLASAVSMDKVYTKIIVDHIGIDQAKFVHVRESDFEHLDEAMDRVEKEIPYPIFVKPSCAGSSKGVSKAENRKELEAALYEAVKHDRNILCEETIVGREVECAVLGDRTQVKSTCVGEILAAQEAAFYDFDAKYNNAESKTVVDPDMPEESKQKIREDAEAIFKAVDGFGLSRVDFFLEESGRVVFNEINTLPGFTSISMYPMLWKACGLDIPELIDILIDQAMTRYR</sequence>
<dbReference type="PROSITE" id="PS00844">
    <property type="entry name" value="DALA_DALA_LIGASE_2"/>
    <property type="match status" value="1"/>
</dbReference>
<dbReference type="Gene3D" id="3.30.470.20">
    <property type="entry name" value="ATP-grasp fold, B domain"/>
    <property type="match status" value="1"/>
</dbReference>
<protein>
    <recommendedName>
        <fullName evidence="13">D-alanine--D-alanine ligase</fullName>
        <ecNumber evidence="13">6.3.2.4</ecNumber>
    </recommendedName>
    <alternativeName>
        <fullName evidence="13">D-Ala-D-Ala ligase</fullName>
    </alternativeName>
    <alternativeName>
        <fullName evidence="13">D-alanylalanine synthetase</fullName>
    </alternativeName>
</protein>
<dbReference type="Proteomes" id="UP001482154">
    <property type="component" value="Unassembled WGS sequence"/>
</dbReference>
<dbReference type="SUPFAM" id="SSF52440">
    <property type="entry name" value="PreATP-grasp domain"/>
    <property type="match status" value="1"/>
</dbReference>
<evidence type="ECO:0000256" key="12">
    <source>
        <dbReference type="ARBA" id="ARBA00023316"/>
    </source>
</evidence>
<comment type="function">
    <text evidence="13">Cell wall formation.</text>
</comment>
<evidence type="ECO:0000256" key="2">
    <source>
        <dbReference type="ARBA" id="ARBA00001946"/>
    </source>
</evidence>
<dbReference type="Gene3D" id="3.30.1490.20">
    <property type="entry name" value="ATP-grasp fold, A domain"/>
    <property type="match status" value="1"/>
</dbReference>
<keyword evidence="13" id="KW-0963">Cytoplasm</keyword>
<evidence type="ECO:0000313" key="17">
    <source>
        <dbReference type="Proteomes" id="UP001482154"/>
    </source>
</evidence>
<dbReference type="PIRSF" id="PIRSF039102">
    <property type="entry name" value="Ddl/VanB"/>
    <property type="match status" value="1"/>
</dbReference>
<keyword evidence="4 13" id="KW-0436">Ligase</keyword>
<evidence type="ECO:0000256" key="6">
    <source>
        <dbReference type="ARBA" id="ARBA00022741"/>
    </source>
</evidence>
<evidence type="ECO:0000256" key="4">
    <source>
        <dbReference type="ARBA" id="ARBA00022598"/>
    </source>
</evidence>
<keyword evidence="6 14" id="KW-0547">Nucleotide-binding</keyword>
<dbReference type="PANTHER" id="PTHR23132">
    <property type="entry name" value="D-ALANINE--D-ALANINE LIGASE"/>
    <property type="match status" value="1"/>
</dbReference>
<proteinExistence type="inferred from homology"/>
<comment type="pathway">
    <text evidence="13">Cell wall biogenesis; peptidoglycan biosynthesis.</text>
</comment>
<evidence type="ECO:0000256" key="9">
    <source>
        <dbReference type="ARBA" id="ARBA00022960"/>
    </source>
</evidence>
<evidence type="ECO:0000256" key="5">
    <source>
        <dbReference type="ARBA" id="ARBA00022723"/>
    </source>
</evidence>
<feature type="domain" description="ATP-grasp" evidence="15">
    <location>
        <begin position="139"/>
        <end position="346"/>
    </location>
</feature>
<dbReference type="InterPro" id="IPR013815">
    <property type="entry name" value="ATP_grasp_subdomain_1"/>
</dbReference>
<comment type="caution">
    <text evidence="16">The sequence shown here is derived from an EMBL/GenBank/DDBJ whole genome shotgun (WGS) entry which is preliminary data.</text>
</comment>
<evidence type="ECO:0000256" key="14">
    <source>
        <dbReference type="PROSITE-ProRule" id="PRU00409"/>
    </source>
</evidence>
<dbReference type="InterPro" id="IPR011095">
    <property type="entry name" value="Dala_Dala_lig_C"/>
</dbReference>
<keyword evidence="7 14" id="KW-0067">ATP-binding</keyword>
<gene>
    <name evidence="13" type="primary">ddl</name>
    <name evidence="16" type="ORF">AAAU51_08930</name>
</gene>
<keyword evidence="5" id="KW-0479">Metal-binding</keyword>
<dbReference type="PROSITE" id="PS50975">
    <property type="entry name" value="ATP_GRASP"/>
    <property type="match status" value="1"/>
</dbReference>
<evidence type="ECO:0000313" key="16">
    <source>
        <dbReference type="EMBL" id="MEQ2711296.1"/>
    </source>
</evidence>
<dbReference type="GO" id="GO:0016874">
    <property type="term" value="F:ligase activity"/>
    <property type="evidence" value="ECO:0007669"/>
    <property type="project" value="UniProtKB-KW"/>
</dbReference>
<keyword evidence="12 13" id="KW-0961">Cell wall biogenesis/degradation</keyword>
<dbReference type="HAMAP" id="MF_00047">
    <property type="entry name" value="Dala_Dala_lig"/>
    <property type="match status" value="1"/>
</dbReference>
<comment type="similarity">
    <text evidence="3 13">Belongs to the D-alanine--D-alanine ligase family.</text>
</comment>
<dbReference type="EMBL" id="JBBNIN010000012">
    <property type="protein sequence ID" value="MEQ2711296.1"/>
    <property type="molecule type" value="Genomic_DNA"/>
</dbReference>
<dbReference type="Gene3D" id="3.40.50.20">
    <property type="match status" value="1"/>
</dbReference>
<reference evidence="16 17" key="1">
    <citation type="submission" date="2024-04" db="EMBL/GenBank/DDBJ databases">
        <title>Human intestinal bacterial collection.</title>
        <authorList>
            <person name="Pauvert C."/>
            <person name="Hitch T.C.A."/>
            <person name="Clavel T."/>
        </authorList>
    </citation>
    <scope>NUCLEOTIDE SEQUENCE [LARGE SCALE GENOMIC DNA]</scope>
    <source>
        <strain evidence="16 17">CLA-AA-H249</strain>
    </source>
</reference>
<dbReference type="Pfam" id="PF01820">
    <property type="entry name" value="Dala_Dala_lig_N"/>
    <property type="match status" value="1"/>
</dbReference>
<dbReference type="Pfam" id="PF07478">
    <property type="entry name" value="Dala_Dala_lig_C"/>
    <property type="match status" value="1"/>
</dbReference>
<dbReference type="PROSITE" id="PS00843">
    <property type="entry name" value="DALA_DALA_LIGASE_1"/>
    <property type="match status" value="1"/>
</dbReference>
<dbReference type="NCBIfam" id="NF002528">
    <property type="entry name" value="PRK01966.1-4"/>
    <property type="match status" value="1"/>
</dbReference>
<keyword evidence="9 13" id="KW-0133">Cell shape</keyword>